<dbReference type="OrthoDB" id="6503279at2759"/>
<protein>
    <submittedName>
        <fullName evidence="1">Uncharacterized protein</fullName>
    </submittedName>
</protein>
<evidence type="ECO:0000313" key="2">
    <source>
        <dbReference type="Proteomes" id="UP000499080"/>
    </source>
</evidence>
<organism evidence="1 2">
    <name type="scientific">Araneus ventricosus</name>
    <name type="common">Orbweaver spider</name>
    <name type="synonym">Epeira ventricosa</name>
    <dbReference type="NCBI Taxonomy" id="182803"/>
    <lineage>
        <taxon>Eukaryota</taxon>
        <taxon>Metazoa</taxon>
        <taxon>Ecdysozoa</taxon>
        <taxon>Arthropoda</taxon>
        <taxon>Chelicerata</taxon>
        <taxon>Arachnida</taxon>
        <taxon>Araneae</taxon>
        <taxon>Araneomorphae</taxon>
        <taxon>Entelegynae</taxon>
        <taxon>Araneoidea</taxon>
        <taxon>Araneidae</taxon>
        <taxon>Araneus</taxon>
    </lineage>
</organism>
<name>A0A4Y2BK33_ARAVE</name>
<reference evidence="1 2" key="1">
    <citation type="journal article" date="2019" name="Sci. Rep.">
        <title>Orb-weaving spider Araneus ventricosus genome elucidates the spidroin gene catalogue.</title>
        <authorList>
            <person name="Kono N."/>
            <person name="Nakamura H."/>
            <person name="Ohtoshi R."/>
            <person name="Moran D.A.P."/>
            <person name="Shinohara A."/>
            <person name="Yoshida Y."/>
            <person name="Fujiwara M."/>
            <person name="Mori M."/>
            <person name="Tomita M."/>
            <person name="Arakawa K."/>
        </authorList>
    </citation>
    <scope>NUCLEOTIDE SEQUENCE [LARGE SCALE GENOMIC DNA]</scope>
</reference>
<dbReference type="Proteomes" id="UP000499080">
    <property type="component" value="Unassembled WGS sequence"/>
</dbReference>
<dbReference type="EMBL" id="BGPR01000087">
    <property type="protein sequence ID" value="GBL92621.1"/>
    <property type="molecule type" value="Genomic_DNA"/>
</dbReference>
<evidence type="ECO:0000313" key="1">
    <source>
        <dbReference type="EMBL" id="GBL92621.1"/>
    </source>
</evidence>
<keyword evidence="2" id="KW-1185">Reference proteome</keyword>
<accession>A0A4Y2BK33</accession>
<proteinExistence type="predicted"/>
<sequence length="91" mass="10361">MTVVSEWLLLAHIATCRKGDQLRHLKFRREVATALLRIGVRKNGPEQGPKVSNYVLQRKSVGHYIIAASQGRCRENTRFQCNKRNGKKGCI</sequence>
<dbReference type="AlphaFoldDB" id="A0A4Y2BK33"/>
<gene>
    <name evidence="1" type="ORF">AVEN_123793_1</name>
</gene>
<comment type="caution">
    <text evidence="1">The sequence shown here is derived from an EMBL/GenBank/DDBJ whole genome shotgun (WGS) entry which is preliminary data.</text>
</comment>